<dbReference type="EMBL" id="SRLO01000010">
    <property type="protein sequence ID" value="TNN87577.1"/>
    <property type="molecule type" value="Genomic_DNA"/>
</dbReference>
<reference evidence="2 3" key="1">
    <citation type="submission" date="2019-03" db="EMBL/GenBank/DDBJ databases">
        <title>First draft genome of Liparis tanakae, snailfish: a comprehensive survey of snailfish specific genes.</title>
        <authorList>
            <person name="Kim W."/>
            <person name="Song I."/>
            <person name="Jeong J.-H."/>
            <person name="Kim D."/>
            <person name="Kim S."/>
            <person name="Ryu S."/>
            <person name="Song J.Y."/>
            <person name="Lee S.K."/>
        </authorList>
    </citation>
    <scope>NUCLEOTIDE SEQUENCE [LARGE SCALE GENOMIC DNA]</scope>
    <source>
        <tissue evidence="2">Muscle</tissue>
    </source>
</reference>
<organism evidence="2 3">
    <name type="scientific">Liparis tanakae</name>
    <name type="common">Tanaka's snailfish</name>
    <dbReference type="NCBI Taxonomy" id="230148"/>
    <lineage>
        <taxon>Eukaryota</taxon>
        <taxon>Metazoa</taxon>
        <taxon>Chordata</taxon>
        <taxon>Craniata</taxon>
        <taxon>Vertebrata</taxon>
        <taxon>Euteleostomi</taxon>
        <taxon>Actinopterygii</taxon>
        <taxon>Neopterygii</taxon>
        <taxon>Teleostei</taxon>
        <taxon>Neoteleostei</taxon>
        <taxon>Acanthomorphata</taxon>
        <taxon>Eupercaria</taxon>
        <taxon>Perciformes</taxon>
        <taxon>Cottioidei</taxon>
        <taxon>Cottales</taxon>
        <taxon>Liparidae</taxon>
        <taxon>Liparis</taxon>
    </lineage>
</organism>
<keyword evidence="1" id="KW-0812">Transmembrane</keyword>
<sequence length="75" mass="8689">MGEQRRGQERREKREGQTVFNVYFSVVNLWLSSHIWLFRLVSSRLGSGSASRSDPARCSPQRHVTLSVRVVERSK</sequence>
<name>A0A4Z2JC36_9TELE</name>
<dbReference type="AlphaFoldDB" id="A0A4Z2JC36"/>
<keyword evidence="1" id="KW-1133">Transmembrane helix</keyword>
<feature type="transmembrane region" description="Helical" evidence="1">
    <location>
        <begin position="20"/>
        <end position="38"/>
    </location>
</feature>
<evidence type="ECO:0000256" key="1">
    <source>
        <dbReference type="SAM" id="Phobius"/>
    </source>
</evidence>
<evidence type="ECO:0000313" key="3">
    <source>
        <dbReference type="Proteomes" id="UP000314294"/>
    </source>
</evidence>
<protein>
    <submittedName>
        <fullName evidence="2">Uncharacterized protein</fullName>
    </submittedName>
</protein>
<keyword evidence="3" id="KW-1185">Reference proteome</keyword>
<comment type="caution">
    <text evidence="2">The sequence shown here is derived from an EMBL/GenBank/DDBJ whole genome shotgun (WGS) entry which is preliminary data.</text>
</comment>
<keyword evidence="1" id="KW-0472">Membrane</keyword>
<evidence type="ECO:0000313" key="2">
    <source>
        <dbReference type="EMBL" id="TNN87577.1"/>
    </source>
</evidence>
<accession>A0A4Z2JC36</accession>
<proteinExistence type="predicted"/>
<dbReference type="Proteomes" id="UP000314294">
    <property type="component" value="Unassembled WGS sequence"/>
</dbReference>
<gene>
    <name evidence="2" type="ORF">EYF80_002294</name>
</gene>